<keyword evidence="2" id="KW-0539">Nucleus</keyword>
<name>A0A8X6LES0_TRICU</name>
<protein>
    <submittedName>
        <fullName evidence="7">Dachshund homolog 1</fullName>
    </submittedName>
</protein>
<dbReference type="GO" id="GO:0000978">
    <property type="term" value="F:RNA polymerase II cis-regulatory region sequence-specific DNA binding"/>
    <property type="evidence" value="ECO:0007669"/>
    <property type="project" value="TreeGrafter"/>
</dbReference>
<dbReference type="GO" id="GO:0005634">
    <property type="term" value="C:nucleus"/>
    <property type="evidence" value="ECO:0007669"/>
    <property type="project" value="UniProtKB-SubCell"/>
</dbReference>
<dbReference type="EMBL" id="BMAO01015811">
    <property type="protein sequence ID" value="GFR04464.1"/>
    <property type="molecule type" value="Genomic_DNA"/>
</dbReference>
<evidence type="ECO:0000313" key="8">
    <source>
        <dbReference type="Proteomes" id="UP000887116"/>
    </source>
</evidence>
<comment type="caution">
    <text evidence="7">The sequence shown here is derived from an EMBL/GenBank/DDBJ whole genome shotgun (WGS) entry which is preliminary data.</text>
</comment>
<feature type="region of interest" description="Disordered" evidence="5">
    <location>
        <begin position="362"/>
        <end position="383"/>
    </location>
</feature>
<evidence type="ECO:0000313" key="7">
    <source>
        <dbReference type="EMBL" id="GFR04464.1"/>
    </source>
</evidence>
<evidence type="ECO:0000259" key="6">
    <source>
        <dbReference type="Pfam" id="PF02437"/>
    </source>
</evidence>
<feature type="compositionally biased region" description="Polar residues" evidence="5">
    <location>
        <begin position="80"/>
        <end position="95"/>
    </location>
</feature>
<dbReference type="CDD" id="cd21081">
    <property type="entry name" value="DHD_Dac"/>
    <property type="match status" value="1"/>
</dbReference>
<dbReference type="Gene3D" id="3.10.260.20">
    <property type="entry name" value="Ski"/>
    <property type="match status" value="1"/>
</dbReference>
<dbReference type="AlphaFoldDB" id="A0A8X6LES0"/>
<dbReference type="InterPro" id="IPR037000">
    <property type="entry name" value="Ski_DNA-bd_sf"/>
</dbReference>
<evidence type="ECO:0000256" key="2">
    <source>
        <dbReference type="ARBA" id="ARBA00023242"/>
    </source>
</evidence>
<feature type="compositionally biased region" description="Polar residues" evidence="5">
    <location>
        <begin position="1"/>
        <end position="31"/>
    </location>
</feature>
<dbReference type="InterPro" id="IPR052417">
    <property type="entry name" value="Dachshund_domain"/>
</dbReference>
<dbReference type="Pfam" id="PF02437">
    <property type="entry name" value="Ski_Sno_DHD"/>
    <property type="match status" value="1"/>
</dbReference>
<evidence type="ECO:0000256" key="3">
    <source>
        <dbReference type="ARBA" id="ARBA00038192"/>
    </source>
</evidence>
<feature type="compositionally biased region" description="Low complexity" evidence="5">
    <location>
        <begin position="59"/>
        <end position="72"/>
    </location>
</feature>
<gene>
    <name evidence="7" type="primary">DACH1</name>
    <name evidence="7" type="ORF">TNCT_449143</name>
</gene>
<dbReference type="FunFam" id="3.10.260.20:FF:000001">
    <property type="entry name" value="Dachshund homolog 1"/>
    <property type="match status" value="1"/>
</dbReference>
<organism evidence="7 8">
    <name type="scientific">Trichonephila clavata</name>
    <name type="common">Joro spider</name>
    <name type="synonym">Nephila clavata</name>
    <dbReference type="NCBI Taxonomy" id="2740835"/>
    <lineage>
        <taxon>Eukaryota</taxon>
        <taxon>Metazoa</taxon>
        <taxon>Ecdysozoa</taxon>
        <taxon>Arthropoda</taxon>
        <taxon>Chelicerata</taxon>
        <taxon>Arachnida</taxon>
        <taxon>Araneae</taxon>
        <taxon>Araneomorphae</taxon>
        <taxon>Entelegynae</taxon>
        <taxon>Araneoidea</taxon>
        <taxon>Nephilidae</taxon>
        <taxon>Trichonephila</taxon>
    </lineage>
</organism>
<dbReference type="GO" id="GO:0000981">
    <property type="term" value="F:DNA-binding transcription factor activity, RNA polymerase II-specific"/>
    <property type="evidence" value="ECO:0007669"/>
    <property type="project" value="TreeGrafter"/>
</dbReference>
<dbReference type="SUPFAM" id="SSF46955">
    <property type="entry name" value="Putative DNA-binding domain"/>
    <property type="match status" value="1"/>
</dbReference>
<feature type="compositionally biased region" description="Gly residues" evidence="5">
    <location>
        <begin position="435"/>
        <end position="449"/>
    </location>
</feature>
<dbReference type="OrthoDB" id="6436112at2759"/>
<evidence type="ECO:0000256" key="4">
    <source>
        <dbReference type="SAM" id="Coils"/>
    </source>
</evidence>
<dbReference type="PANTHER" id="PTHR12577:SF6">
    <property type="entry name" value="DACHSHUND, ISOFORM B"/>
    <property type="match status" value="1"/>
</dbReference>
<dbReference type="GO" id="GO:0005667">
    <property type="term" value="C:transcription regulator complex"/>
    <property type="evidence" value="ECO:0007669"/>
    <property type="project" value="TreeGrafter"/>
</dbReference>
<evidence type="ECO:0000256" key="1">
    <source>
        <dbReference type="ARBA" id="ARBA00004123"/>
    </source>
</evidence>
<feature type="compositionally biased region" description="Acidic residues" evidence="5">
    <location>
        <begin position="466"/>
        <end position="480"/>
    </location>
</feature>
<comment type="subcellular location">
    <subcellularLocation>
        <location evidence="1">Nucleus</location>
    </subcellularLocation>
</comment>
<keyword evidence="4" id="KW-0175">Coiled coil</keyword>
<feature type="region of interest" description="Disordered" evidence="5">
    <location>
        <begin position="415"/>
        <end position="499"/>
    </location>
</feature>
<accession>A0A8X6LES0</accession>
<dbReference type="Proteomes" id="UP000887116">
    <property type="component" value="Unassembled WGS sequence"/>
</dbReference>
<proteinExistence type="inferred from homology"/>
<feature type="region of interest" description="Disordered" evidence="5">
    <location>
        <begin position="1"/>
        <end position="136"/>
    </location>
</feature>
<keyword evidence="8" id="KW-1185">Reference proteome</keyword>
<dbReference type="PANTHER" id="PTHR12577">
    <property type="entry name" value="DACHSHUND"/>
    <property type="match status" value="1"/>
</dbReference>
<feature type="coiled-coil region" evidence="4">
    <location>
        <begin position="580"/>
        <end position="675"/>
    </location>
</feature>
<dbReference type="InterPro" id="IPR009061">
    <property type="entry name" value="DNA-bd_dom_put_sf"/>
</dbReference>
<reference evidence="7" key="1">
    <citation type="submission" date="2020-07" db="EMBL/GenBank/DDBJ databases">
        <title>Multicomponent nature underlies the extraordinary mechanical properties of spider dragline silk.</title>
        <authorList>
            <person name="Kono N."/>
            <person name="Nakamura H."/>
            <person name="Mori M."/>
            <person name="Yoshida Y."/>
            <person name="Ohtoshi R."/>
            <person name="Malay A.D."/>
            <person name="Moran D.A.P."/>
            <person name="Tomita M."/>
            <person name="Numata K."/>
            <person name="Arakawa K."/>
        </authorList>
    </citation>
    <scope>NUCLEOTIDE SEQUENCE</scope>
</reference>
<sequence>MDVGQGISSPTTGMTSPRSLQTPPNLDNMTLSSGGEGNPPSNGGVVSPKQHVAGLSQMGSPGSSLGRSSSVSPPGPALSLVTSKPYQPTSSQSNGGLPPNLPRSCGPSIMQQHHSVGHPQMGHPPLGYHRSLHPSSSPPGIAADMTTNDCRLIDYRGAKIAAFLVHGDYLLCLPQAFELFLKHLVGGLHTVYTKLKRLDITPIVCNVEQVRILRGLGAIQPGVNRCKLLSCKDFDALYKDCTTARRCFSAGRDLPHHELATTSSIYGPIDNSRPGRPPKRVSMVNMTSGVTTSGLVKKSRMESDYHGYENGHITGDRLDKHMLPNGYGHPGTTSHLSPLPFMALNSSHHNSVITGAVSMTTTATHSSHATSRGEITRERQMGSDVIASTRLRDDRIDASDVKERMYYDVSRAKDSYVNGGSGHSPVLNLSQNSSRGGGGAGGGGGGGGVHLNSAEGSGSEGAYNDGADDDYSDDDDDDRDQDFSDHPDVSSTANGERLAPSQMFPFSHLTVDGGSPTGQVVSSIETLLRNIQGLLKVAADNARQQERQINIEKGNDHLLLKFKIKMSCTGRYGYCFCAFTAELKMEVLRERELRETLEKQLLEEQRTRILYQKRLKKEKRSRRRFQEQLEAEVKKRAQYEEALRTTSADTIRLLNDTLSQELERERNSIAESENNGHDCQMSA</sequence>
<evidence type="ECO:0000256" key="5">
    <source>
        <dbReference type="SAM" id="MobiDB-lite"/>
    </source>
</evidence>
<comment type="similarity">
    <text evidence="3">Belongs to the DACH/dachshund family.</text>
</comment>
<dbReference type="InterPro" id="IPR003380">
    <property type="entry name" value="SKI/SNO/DAC"/>
</dbReference>
<feature type="domain" description="SKI/SNO/DAC" evidence="6">
    <location>
        <begin position="141"/>
        <end position="242"/>
    </location>
</feature>